<feature type="compositionally biased region" description="Polar residues" evidence="1">
    <location>
        <begin position="294"/>
        <end position="304"/>
    </location>
</feature>
<evidence type="ECO:0000313" key="4">
    <source>
        <dbReference type="Proteomes" id="UP000007350"/>
    </source>
</evidence>
<gene>
    <name evidence="3" type="ORF">MOQ_007404</name>
</gene>
<feature type="compositionally biased region" description="Gly residues" evidence="1">
    <location>
        <begin position="96"/>
        <end position="110"/>
    </location>
</feature>
<feature type="compositionally biased region" description="Low complexity" evidence="1">
    <location>
        <begin position="323"/>
        <end position="345"/>
    </location>
</feature>
<evidence type="ECO:0000256" key="2">
    <source>
        <dbReference type="SAM" id="SignalP"/>
    </source>
</evidence>
<feature type="non-terminal residue" evidence="3">
    <location>
        <position position="345"/>
    </location>
</feature>
<feature type="chain" id="PRO_5003863872" evidence="2">
    <location>
        <begin position="26"/>
        <end position="345"/>
    </location>
</feature>
<feature type="region of interest" description="Disordered" evidence="1">
    <location>
        <begin position="86"/>
        <end position="345"/>
    </location>
</feature>
<accession>K2MT27</accession>
<protein>
    <submittedName>
        <fullName evidence="3">Mucin-associated surface protein (MASP), putative</fullName>
    </submittedName>
</protein>
<dbReference type="AlphaFoldDB" id="K2MT27"/>
<reference evidence="3 4" key="1">
    <citation type="journal article" date="2012" name="BMC Genomics">
        <title>Comparative genomic analysis of human infective Trypanosoma cruzi lineages with the bat-restricted subspecies T. cruzi marinkellei.</title>
        <authorList>
            <person name="Franzen O."/>
            <person name="Talavera-Lopez C."/>
            <person name="Ochaya S."/>
            <person name="Butler C.E."/>
            <person name="Messenger L.A."/>
            <person name="Lewis M.D."/>
            <person name="Llewellyn M.S."/>
            <person name="Marinkelle C.J."/>
            <person name="Tyler K.M."/>
            <person name="Miles M.A."/>
            <person name="Andersson B."/>
        </authorList>
    </citation>
    <scope>NUCLEOTIDE SEQUENCE [LARGE SCALE GENOMIC DNA]</scope>
    <source>
        <strain evidence="3 4">B7</strain>
    </source>
</reference>
<keyword evidence="2" id="KW-0732">Signal</keyword>
<comment type="caution">
    <text evidence="3">The sequence shown here is derived from an EMBL/GenBank/DDBJ whole genome shotgun (WGS) entry which is preliminary data.</text>
</comment>
<feature type="compositionally biased region" description="Polar residues" evidence="1">
    <location>
        <begin position="148"/>
        <end position="171"/>
    </location>
</feature>
<dbReference type="Proteomes" id="UP000007350">
    <property type="component" value="Unassembled WGS sequence"/>
</dbReference>
<proteinExistence type="predicted"/>
<evidence type="ECO:0000256" key="1">
    <source>
        <dbReference type="SAM" id="MobiDB-lite"/>
    </source>
</evidence>
<evidence type="ECO:0000313" key="3">
    <source>
        <dbReference type="EMBL" id="EKF28834.1"/>
    </source>
</evidence>
<feature type="signal peptide" evidence="2">
    <location>
        <begin position="1"/>
        <end position="25"/>
    </location>
</feature>
<name>K2MT27_TRYCR</name>
<organism evidence="3 4">
    <name type="scientific">Trypanosoma cruzi marinkellei</name>
    <dbReference type="NCBI Taxonomy" id="85056"/>
    <lineage>
        <taxon>Eukaryota</taxon>
        <taxon>Discoba</taxon>
        <taxon>Euglenozoa</taxon>
        <taxon>Kinetoplastea</taxon>
        <taxon>Metakinetoplastina</taxon>
        <taxon>Trypanosomatida</taxon>
        <taxon>Trypanosomatidae</taxon>
        <taxon>Trypanosoma</taxon>
        <taxon>Schizotrypanum</taxon>
    </lineage>
</organism>
<sequence length="345" mass="34524">MAMVMTGRVLLVCALCVLWCGAVFGDAGDDCWGEGGENVMRHSNDGGSDGMSLKVDCGLSFTRMGLMRAVEAGADDVKVDAKAASENLGASSSGSAPGGTGGGDAPGGKGDAATPPPGPAVQKAEEQTGELKLLGPKDDENAVDPANITVQNHQDQTTDPQSPLTGDNKNSPAGEPASKIIAESTPLTDEPVKEDVDRKGPPDSDGVSNVAGRGTEEGIPNKTPQSEAAGKGGGKQAGNKNDATGEIPAETKGVNATAVIGNGERSPAAVTAATPDVGTESKPTTNDLRPPSTEGATQVSTTPDGNDASDSTEKAASQSVGYTTATRNATNSTNRTTTANSDSST</sequence>
<keyword evidence="4" id="KW-1185">Reference proteome</keyword>
<dbReference type="EMBL" id="AHKC01014764">
    <property type="protein sequence ID" value="EKF28834.1"/>
    <property type="molecule type" value="Genomic_DNA"/>
</dbReference>
<feature type="compositionally biased region" description="Basic and acidic residues" evidence="1">
    <location>
        <begin position="190"/>
        <end position="202"/>
    </location>
</feature>